<reference evidence="1 2" key="1">
    <citation type="submission" date="2019-11" db="EMBL/GenBank/DDBJ databases">
        <title>Whole-genome sequence of a the green, strictly anaerobic photosynthetic bacterium Heliobacillus mobilis DSM 6151.</title>
        <authorList>
            <person name="Kyndt J.A."/>
            <person name="Meyer T.E."/>
        </authorList>
    </citation>
    <scope>NUCLEOTIDE SEQUENCE [LARGE SCALE GENOMIC DNA]</scope>
    <source>
        <strain evidence="1 2">DSM 6151</strain>
    </source>
</reference>
<name>A0A6I3SBD8_HELMO</name>
<dbReference type="RefSeq" id="WP_155474820.1">
    <property type="nucleotide sequence ID" value="NZ_WNKU01000001.1"/>
</dbReference>
<comment type="caution">
    <text evidence="1">The sequence shown here is derived from an EMBL/GenBank/DDBJ whole genome shotgun (WGS) entry which is preliminary data.</text>
</comment>
<sequence>MENTNNQPNLSMNGKHWTREEDDLFLDYVRKMNQHSNDEITDTIIGLGVVKRSRPAIYAHVCYLRRLLNNGDLPRTFK</sequence>
<dbReference type="SUPFAM" id="SSF46689">
    <property type="entry name" value="Homeodomain-like"/>
    <property type="match status" value="1"/>
</dbReference>
<organism evidence="1 2">
    <name type="scientific">Heliobacterium mobile</name>
    <name type="common">Heliobacillus mobilis</name>
    <dbReference type="NCBI Taxonomy" id="28064"/>
    <lineage>
        <taxon>Bacteria</taxon>
        <taxon>Bacillati</taxon>
        <taxon>Bacillota</taxon>
        <taxon>Clostridia</taxon>
        <taxon>Eubacteriales</taxon>
        <taxon>Heliobacteriaceae</taxon>
        <taxon>Heliobacterium</taxon>
    </lineage>
</organism>
<keyword evidence="2" id="KW-1185">Reference proteome</keyword>
<gene>
    <name evidence="1" type="ORF">GJ688_01960</name>
</gene>
<dbReference type="EMBL" id="WNKU01000001">
    <property type="protein sequence ID" value="MTV47747.1"/>
    <property type="molecule type" value="Genomic_DNA"/>
</dbReference>
<protein>
    <recommendedName>
        <fullName evidence="3">Myb-like domain-containing protein</fullName>
    </recommendedName>
</protein>
<dbReference type="InterPro" id="IPR009057">
    <property type="entry name" value="Homeodomain-like_sf"/>
</dbReference>
<accession>A0A6I3SBD8</accession>
<proteinExistence type="predicted"/>
<evidence type="ECO:0008006" key="3">
    <source>
        <dbReference type="Google" id="ProtNLM"/>
    </source>
</evidence>
<dbReference type="Proteomes" id="UP000430670">
    <property type="component" value="Unassembled WGS sequence"/>
</dbReference>
<dbReference type="AlphaFoldDB" id="A0A6I3SBD8"/>
<evidence type="ECO:0000313" key="2">
    <source>
        <dbReference type="Proteomes" id="UP000430670"/>
    </source>
</evidence>
<evidence type="ECO:0000313" key="1">
    <source>
        <dbReference type="EMBL" id="MTV47747.1"/>
    </source>
</evidence>